<organism evidence="9 10">
    <name type="scientific">Furculomyces boomerangus</name>
    <dbReference type="NCBI Taxonomy" id="61424"/>
    <lineage>
        <taxon>Eukaryota</taxon>
        <taxon>Fungi</taxon>
        <taxon>Fungi incertae sedis</taxon>
        <taxon>Zoopagomycota</taxon>
        <taxon>Kickxellomycotina</taxon>
        <taxon>Harpellomycetes</taxon>
        <taxon>Harpellales</taxon>
        <taxon>Harpellaceae</taxon>
        <taxon>Furculomyces</taxon>
    </lineage>
</organism>
<feature type="coiled-coil region" evidence="7">
    <location>
        <begin position="256"/>
        <end position="283"/>
    </location>
</feature>
<name>A0A2T9YAE8_9FUNG</name>
<evidence type="ECO:0000256" key="7">
    <source>
        <dbReference type="SAM" id="Coils"/>
    </source>
</evidence>
<comment type="similarity">
    <text evidence="2">Belongs to the TAF8 family.</text>
</comment>
<dbReference type="Gene3D" id="1.10.20.10">
    <property type="entry name" value="Histone, subunit A"/>
    <property type="match status" value="1"/>
</dbReference>
<sequence>MIEIDEKNLDLYMQKAIATILKSNEIESISKQGLELLSIVVKTRLIDQCVYIRELSELAGRSKPNVNDISQCLNSCNLSVSGLGSYLRKLKNNELSQEIKVEHARGKKVPERFTKNDELLKKMILKNGNSSKKLWNPIPPSHIPEFLGNLPSKHTYKQTFEDIGSIETFFPENSQFAAHKLKAEQRLLAENSLENLESITENGVSSTTLLFKDDTSMDIDTMEKPLDKNIQCIDDKKLVENSHENQGNPEKVDTSSTVLVNQSEKLENNIEELDINSKQNQTKKDANINEDGVKSNTTVNTSKSVEITIETLGTMYPAANYLHFSNNYGKSKLCNPQNI</sequence>
<dbReference type="GO" id="GO:0006367">
    <property type="term" value="P:transcription initiation at RNA polymerase II promoter"/>
    <property type="evidence" value="ECO:0007669"/>
    <property type="project" value="TreeGrafter"/>
</dbReference>
<evidence type="ECO:0000256" key="4">
    <source>
        <dbReference type="ARBA" id="ARBA00023015"/>
    </source>
</evidence>
<evidence type="ECO:0000256" key="2">
    <source>
        <dbReference type="ARBA" id="ARBA00008767"/>
    </source>
</evidence>
<dbReference type="Proteomes" id="UP000245699">
    <property type="component" value="Unassembled WGS sequence"/>
</dbReference>
<gene>
    <name evidence="9" type="ORF">BB559_005151</name>
</gene>
<accession>A0A2T9YAE8</accession>
<dbReference type="Pfam" id="PF10406">
    <property type="entry name" value="TAF8_C"/>
    <property type="match status" value="1"/>
</dbReference>
<dbReference type="AlphaFoldDB" id="A0A2T9YAE8"/>
<reference evidence="9 10" key="1">
    <citation type="journal article" date="2018" name="MBio">
        <title>Comparative Genomics Reveals the Core Gene Toolbox for the Fungus-Insect Symbiosis.</title>
        <authorList>
            <person name="Wang Y."/>
            <person name="Stata M."/>
            <person name="Wang W."/>
            <person name="Stajich J.E."/>
            <person name="White M.M."/>
            <person name="Moncalvo J.M."/>
        </authorList>
    </citation>
    <scope>NUCLEOTIDE SEQUENCE [LARGE SCALE GENOMIC DNA]</scope>
    <source>
        <strain evidence="9 10">AUS-77-4</strain>
    </source>
</reference>
<dbReference type="PANTHER" id="PTHR46469:SF1">
    <property type="entry name" value="TRANSCRIPTION INITIATION FACTOR TFIID SUBUNIT 8"/>
    <property type="match status" value="1"/>
</dbReference>
<dbReference type="STRING" id="61424.A0A2T9YAE8"/>
<evidence type="ECO:0000256" key="5">
    <source>
        <dbReference type="ARBA" id="ARBA00023163"/>
    </source>
</evidence>
<dbReference type="PANTHER" id="PTHR46469">
    <property type="entry name" value="TRANSCRIPTION INITIATION FACTOR TFIID SUBUNIT 8"/>
    <property type="match status" value="1"/>
</dbReference>
<protein>
    <recommendedName>
        <fullName evidence="3">Transcription initiation factor TFIID subunit 8</fullName>
    </recommendedName>
</protein>
<proteinExistence type="inferred from homology"/>
<keyword evidence="5" id="KW-0804">Transcription</keyword>
<evidence type="ECO:0000256" key="1">
    <source>
        <dbReference type="ARBA" id="ARBA00004123"/>
    </source>
</evidence>
<dbReference type="GO" id="GO:0046982">
    <property type="term" value="F:protein heterodimerization activity"/>
    <property type="evidence" value="ECO:0007669"/>
    <property type="project" value="InterPro"/>
</dbReference>
<dbReference type="InterPro" id="IPR019473">
    <property type="entry name" value="TFIID_su8_C"/>
</dbReference>
<dbReference type="InterPro" id="IPR037818">
    <property type="entry name" value="TAF8"/>
</dbReference>
<evidence type="ECO:0000259" key="8">
    <source>
        <dbReference type="Pfam" id="PF10406"/>
    </source>
</evidence>
<keyword evidence="4" id="KW-0805">Transcription regulation</keyword>
<dbReference type="EMBL" id="MBFT01000555">
    <property type="protein sequence ID" value="PVU89310.1"/>
    <property type="molecule type" value="Genomic_DNA"/>
</dbReference>
<dbReference type="CDD" id="cd00076">
    <property type="entry name" value="HFD_SF"/>
    <property type="match status" value="1"/>
</dbReference>
<evidence type="ECO:0000313" key="9">
    <source>
        <dbReference type="EMBL" id="PVU89310.1"/>
    </source>
</evidence>
<dbReference type="GO" id="GO:0005669">
    <property type="term" value="C:transcription factor TFIID complex"/>
    <property type="evidence" value="ECO:0007669"/>
    <property type="project" value="InterPro"/>
</dbReference>
<comment type="subcellular location">
    <subcellularLocation>
        <location evidence="1">Nucleus</location>
    </subcellularLocation>
</comment>
<evidence type="ECO:0000256" key="3">
    <source>
        <dbReference type="ARBA" id="ARBA00017307"/>
    </source>
</evidence>
<comment type="caution">
    <text evidence="9">The sequence shown here is derived from an EMBL/GenBank/DDBJ whole genome shotgun (WGS) entry which is preliminary data.</text>
</comment>
<keyword evidence="6" id="KW-0539">Nucleus</keyword>
<feature type="domain" description="Transcription factor TFIID subunit 8 C-terminal" evidence="8">
    <location>
        <begin position="142"/>
        <end position="196"/>
    </location>
</feature>
<keyword evidence="7" id="KW-0175">Coiled coil</keyword>
<dbReference type="InterPro" id="IPR009072">
    <property type="entry name" value="Histone-fold"/>
</dbReference>
<evidence type="ECO:0000256" key="6">
    <source>
        <dbReference type="ARBA" id="ARBA00023242"/>
    </source>
</evidence>
<evidence type="ECO:0000313" key="10">
    <source>
        <dbReference type="Proteomes" id="UP000245699"/>
    </source>
</evidence>
<keyword evidence="10" id="KW-1185">Reference proteome</keyword>
<dbReference type="OrthoDB" id="2193813at2759"/>